<sequence length="455" mass="51557">MSFTLLPPGPRQHGFGLPLLRQMRRDYLGLARQMHTTYGDAVYTRIGHERTYEFFHPELVREVLLDPSRSFIRWERGTQVFAEVHGQSVLVTEGDTWQRQRRMLQPGFGPKRMAGYAQHMAAAAAQALDALPPQAQQTVDYGHLMTQLTMDVVLRTLFSQQIQAAGRQESLAAEQAVQVLSRLGMEEFFWPASLPYWLPHKWPARRAKRTLDTLVRRHIQQRRAEPPGVEKTDLLGMLIAVRDEAGDQGALSEQEIHDQCMTIFLAGHETTASALTWWGHCMASQPACAQRAQEEVDRVLGQRPPRYEDLPALPYLAQTLKESLRLYPPAASLISRRATRPVQVGPWQLPRGALVRITPWVLQHDARWFPEPERFDPERFSDAGQAAQVRGSYLPFGAGPRVCIGNLFAMTEMQLVAAMLLQRFQLTPVAGPPPQPVLNVTLRPAQGLRLQLQRR</sequence>
<reference evidence="8 9" key="1">
    <citation type="submission" date="2023-07" db="EMBL/GenBank/DDBJ databases">
        <title>Sorghum-associated microbial communities from plants grown in Nebraska, USA.</title>
        <authorList>
            <person name="Schachtman D."/>
        </authorList>
    </citation>
    <scope>NUCLEOTIDE SEQUENCE [LARGE SCALE GENOMIC DNA]</scope>
    <source>
        <strain evidence="8 9">BE313</strain>
    </source>
</reference>
<evidence type="ECO:0000256" key="6">
    <source>
        <dbReference type="ARBA" id="ARBA00023033"/>
    </source>
</evidence>
<proteinExistence type="inferred from homology"/>
<evidence type="ECO:0000256" key="7">
    <source>
        <dbReference type="RuleBase" id="RU000461"/>
    </source>
</evidence>
<dbReference type="EMBL" id="JAVDXT010000002">
    <property type="protein sequence ID" value="MDR7377503.1"/>
    <property type="molecule type" value="Genomic_DNA"/>
</dbReference>
<dbReference type="SUPFAM" id="SSF48264">
    <property type="entry name" value="Cytochrome P450"/>
    <property type="match status" value="1"/>
</dbReference>
<dbReference type="InterPro" id="IPR017972">
    <property type="entry name" value="Cyt_P450_CS"/>
</dbReference>
<dbReference type="PROSITE" id="PS00086">
    <property type="entry name" value="CYTOCHROME_P450"/>
    <property type="match status" value="1"/>
</dbReference>
<comment type="caution">
    <text evidence="8">The sequence shown here is derived from an EMBL/GenBank/DDBJ whole genome shotgun (WGS) entry which is preliminary data.</text>
</comment>
<evidence type="ECO:0000256" key="3">
    <source>
        <dbReference type="ARBA" id="ARBA00022723"/>
    </source>
</evidence>
<keyword evidence="9" id="KW-1185">Reference proteome</keyword>
<evidence type="ECO:0000313" key="9">
    <source>
        <dbReference type="Proteomes" id="UP001180487"/>
    </source>
</evidence>
<accession>A0ABU2C848</accession>
<dbReference type="InterPro" id="IPR036396">
    <property type="entry name" value="Cyt_P450_sf"/>
</dbReference>
<comment type="similarity">
    <text evidence="1 7">Belongs to the cytochrome P450 family.</text>
</comment>
<dbReference type="PANTHER" id="PTHR24291:SF50">
    <property type="entry name" value="BIFUNCTIONAL ALBAFLAVENONE MONOOXYGENASE_TERPENE SYNTHASE"/>
    <property type="match status" value="1"/>
</dbReference>
<dbReference type="RefSeq" id="WP_310373158.1">
    <property type="nucleotide sequence ID" value="NZ_JAVDXT010000002.1"/>
</dbReference>
<organism evidence="8 9">
    <name type="scientific">Rhodoferax ferrireducens</name>
    <dbReference type="NCBI Taxonomy" id="192843"/>
    <lineage>
        <taxon>Bacteria</taxon>
        <taxon>Pseudomonadati</taxon>
        <taxon>Pseudomonadota</taxon>
        <taxon>Betaproteobacteria</taxon>
        <taxon>Burkholderiales</taxon>
        <taxon>Comamonadaceae</taxon>
        <taxon>Rhodoferax</taxon>
    </lineage>
</organism>
<keyword evidence="2 7" id="KW-0349">Heme</keyword>
<dbReference type="InterPro" id="IPR002401">
    <property type="entry name" value="Cyt_P450_E_grp-I"/>
</dbReference>
<evidence type="ECO:0000256" key="2">
    <source>
        <dbReference type="ARBA" id="ARBA00022617"/>
    </source>
</evidence>
<evidence type="ECO:0000256" key="5">
    <source>
        <dbReference type="ARBA" id="ARBA00023004"/>
    </source>
</evidence>
<dbReference type="Proteomes" id="UP001180487">
    <property type="component" value="Unassembled WGS sequence"/>
</dbReference>
<dbReference type="PANTHER" id="PTHR24291">
    <property type="entry name" value="CYTOCHROME P450 FAMILY 4"/>
    <property type="match status" value="1"/>
</dbReference>
<dbReference type="InterPro" id="IPR001128">
    <property type="entry name" value="Cyt_P450"/>
</dbReference>
<dbReference type="Gene3D" id="1.10.630.10">
    <property type="entry name" value="Cytochrome P450"/>
    <property type="match status" value="1"/>
</dbReference>
<dbReference type="PRINTS" id="PR00463">
    <property type="entry name" value="EP450I"/>
</dbReference>
<name>A0ABU2C848_9BURK</name>
<keyword evidence="6 7" id="KW-0503">Monooxygenase</keyword>
<evidence type="ECO:0000256" key="1">
    <source>
        <dbReference type="ARBA" id="ARBA00010617"/>
    </source>
</evidence>
<evidence type="ECO:0000256" key="4">
    <source>
        <dbReference type="ARBA" id="ARBA00023002"/>
    </source>
</evidence>
<evidence type="ECO:0000313" key="8">
    <source>
        <dbReference type="EMBL" id="MDR7377503.1"/>
    </source>
</evidence>
<dbReference type="InterPro" id="IPR050196">
    <property type="entry name" value="Cytochrome_P450_Monoox"/>
</dbReference>
<dbReference type="Pfam" id="PF00067">
    <property type="entry name" value="p450"/>
    <property type="match status" value="1"/>
</dbReference>
<keyword evidence="3 7" id="KW-0479">Metal-binding</keyword>
<dbReference type="PRINTS" id="PR00385">
    <property type="entry name" value="P450"/>
</dbReference>
<keyword evidence="5 7" id="KW-0408">Iron</keyword>
<protein>
    <submittedName>
        <fullName evidence="8">Cytochrome P450</fullName>
    </submittedName>
</protein>
<gene>
    <name evidence="8" type="ORF">J2X19_002182</name>
</gene>
<keyword evidence="4 7" id="KW-0560">Oxidoreductase</keyword>